<keyword evidence="5" id="KW-0032">Aminotransferase</keyword>
<protein>
    <recommendedName>
        <fullName evidence="1">aminodeoxychorismate synthase</fullName>
        <ecNumber evidence="1">2.6.1.85</ecNumber>
    </recommendedName>
</protein>
<keyword evidence="6" id="KW-1185">Reference proteome</keyword>
<dbReference type="GO" id="GO:0046820">
    <property type="term" value="F:4-amino-4-deoxychorismate synthase activity"/>
    <property type="evidence" value="ECO:0007669"/>
    <property type="project" value="UniProtKB-EC"/>
</dbReference>
<sequence>MLNNKINCIKLSITQNCIDVFSHFSHLPHAILLDSADSDHVNSRYDIISIEPEHLLEVSDNKTLFNGEQSELSCFEIMNTHLRKLSDTKAPFDLPFNGGWLGYFGYDLGRIIEKMPTIAEQDIHLPQMAVGLYLDALIFDRQQNAWFYVSQPHVERRSLYEKYLASTPIDAKFELTSEWFSNMSQTQYAKKFAVIEDYLKSGDCYQINLAQRFKAQYSGDPWSAYVKLREANKAPFSSFINHPAGAILSISPERFISIQNNIVETKPIKGTLARKADAHEDNAQALKLANSSKDRAENVMIVDLLRNDLGKVAKPGSVKVPSLFAIESFPAVHHLVSTVTAELDINKTAVDQLEAAFPGGSITGAPKIRAMEIIEELEPHQRSVYCGSIGYLSACGNMDTSITIRTLVCYKQHIYCWAGGGIVADSKVELEYQETYDKVNKILPLLKSR</sequence>
<dbReference type="NCBIfam" id="TIGR00553">
    <property type="entry name" value="pabB"/>
    <property type="match status" value="1"/>
</dbReference>
<dbReference type="InterPro" id="IPR015890">
    <property type="entry name" value="Chorismate_C"/>
</dbReference>
<evidence type="ECO:0000259" key="4">
    <source>
        <dbReference type="Pfam" id="PF04715"/>
    </source>
</evidence>
<dbReference type="PRINTS" id="PR00095">
    <property type="entry name" value="ANTSNTHASEI"/>
</dbReference>
<name>A0ABT9FJS3_9GAMM</name>
<comment type="caution">
    <text evidence="5">The sequence shown here is derived from an EMBL/GenBank/DDBJ whole genome shotgun (WGS) entry which is preliminary data.</text>
</comment>
<reference evidence="5" key="1">
    <citation type="submission" date="2023-07" db="EMBL/GenBank/DDBJ databases">
        <title>Genome content predicts the carbon catabolic preferences of heterotrophic bacteria.</title>
        <authorList>
            <person name="Gralka M."/>
        </authorList>
    </citation>
    <scope>NUCLEOTIDE SEQUENCE</scope>
    <source>
        <strain evidence="5">4G09</strain>
    </source>
</reference>
<dbReference type="Proteomes" id="UP001177212">
    <property type="component" value="Unassembled WGS sequence"/>
</dbReference>
<organism evidence="5 6">
    <name type="scientific">Pseudoalteromonas marina</name>
    <dbReference type="NCBI Taxonomy" id="267375"/>
    <lineage>
        <taxon>Bacteria</taxon>
        <taxon>Pseudomonadati</taxon>
        <taxon>Pseudomonadota</taxon>
        <taxon>Gammaproteobacteria</taxon>
        <taxon>Alteromonadales</taxon>
        <taxon>Pseudoalteromonadaceae</taxon>
        <taxon>Pseudoalteromonas</taxon>
    </lineage>
</organism>
<dbReference type="EC" id="2.6.1.85" evidence="1"/>
<dbReference type="SUPFAM" id="SSF56322">
    <property type="entry name" value="ADC synthase"/>
    <property type="match status" value="1"/>
</dbReference>
<dbReference type="Gene3D" id="3.60.120.10">
    <property type="entry name" value="Anthranilate synthase"/>
    <property type="match status" value="1"/>
</dbReference>
<keyword evidence="2 5" id="KW-0808">Transferase</keyword>
<dbReference type="EMBL" id="JAUYVT010000032">
    <property type="protein sequence ID" value="MDP2567040.1"/>
    <property type="molecule type" value="Genomic_DNA"/>
</dbReference>
<evidence type="ECO:0000256" key="2">
    <source>
        <dbReference type="ARBA" id="ARBA00022679"/>
    </source>
</evidence>
<evidence type="ECO:0000313" key="6">
    <source>
        <dbReference type="Proteomes" id="UP001177212"/>
    </source>
</evidence>
<proteinExistence type="predicted"/>
<accession>A0ABT9FJS3</accession>
<dbReference type="InterPro" id="IPR005802">
    <property type="entry name" value="ADC_synth_comp_1"/>
</dbReference>
<dbReference type="InterPro" id="IPR006805">
    <property type="entry name" value="Anth_synth_I_N"/>
</dbReference>
<dbReference type="RefSeq" id="WP_305473425.1">
    <property type="nucleotide sequence ID" value="NZ_JAUYVT010000032.1"/>
</dbReference>
<dbReference type="Pfam" id="PF00425">
    <property type="entry name" value="Chorismate_bind"/>
    <property type="match status" value="1"/>
</dbReference>
<feature type="domain" description="Chorismate-utilising enzyme C-terminal" evidence="3">
    <location>
        <begin position="185"/>
        <end position="438"/>
    </location>
</feature>
<evidence type="ECO:0000259" key="3">
    <source>
        <dbReference type="Pfam" id="PF00425"/>
    </source>
</evidence>
<dbReference type="InterPro" id="IPR005801">
    <property type="entry name" value="ADC_synthase"/>
</dbReference>
<dbReference type="InterPro" id="IPR019999">
    <property type="entry name" value="Anth_synth_I-like"/>
</dbReference>
<evidence type="ECO:0000256" key="1">
    <source>
        <dbReference type="ARBA" id="ARBA00013139"/>
    </source>
</evidence>
<dbReference type="Pfam" id="PF04715">
    <property type="entry name" value="Anth_synt_I_N"/>
    <property type="match status" value="1"/>
</dbReference>
<dbReference type="PANTHER" id="PTHR11236:SF50">
    <property type="entry name" value="AMINODEOXYCHORISMATE SYNTHASE COMPONENT 1"/>
    <property type="match status" value="1"/>
</dbReference>
<gene>
    <name evidence="5" type="primary">pabB</name>
    <name evidence="5" type="ORF">Q8W34_20600</name>
</gene>
<evidence type="ECO:0000313" key="5">
    <source>
        <dbReference type="EMBL" id="MDP2567040.1"/>
    </source>
</evidence>
<feature type="domain" description="Anthranilate synthase component I N-terminal" evidence="4">
    <location>
        <begin position="17"/>
        <end position="147"/>
    </location>
</feature>
<dbReference type="PANTHER" id="PTHR11236">
    <property type="entry name" value="AMINOBENZOATE/ANTHRANILATE SYNTHASE"/>
    <property type="match status" value="1"/>
</dbReference>